<feature type="transmembrane region" description="Helical" evidence="1">
    <location>
        <begin position="140"/>
        <end position="158"/>
    </location>
</feature>
<evidence type="ECO:0000256" key="1">
    <source>
        <dbReference type="SAM" id="Phobius"/>
    </source>
</evidence>
<sequence length="315" mass="35073">MMSLLVFKERLKEFYARFEIYITPVIKFLFSLLAFSLMNKNIGFMTKLTEPYIPLVLALVCSFLPYGAISFLAACFMLAHLSGISLEITLVMAVFIVVAGLLYYGFQPGDSYLLVLTPVFFLLKIPYAIPLIVGLSGSAISVIPVSCGVFIYYTLLYVKQNAGVLTNDMSVDEIVKFMQLMKVLLSNKLMLVMVIAFALSLVVVAVTRNLSMDYSWIIAIVAGTIAQLGVIFVGDIVADVSVSVIGLLVGILFSIVIAGIYTFFVFAVDYSRTEYVQFEDDDYYYYVKAVPKLTVSAPDVKVQKINARKLQRPQR</sequence>
<name>A0A2M8Z6K3_9FIRM</name>
<dbReference type="RefSeq" id="WP_100305495.1">
    <property type="nucleotide sequence ID" value="NZ_PGET01000001.1"/>
</dbReference>
<keyword evidence="1" id="KW-0472">Membrane</keyword>
<feature type="transmembrane region" description="Helical" evidence="1">
    <location>
        <begin position="20"/>
        <end position="39"/>
    </location>
</feature>
<feature type="transmembrane region" description="Helical" evidence="1">
    <location>
        <begin position="51"/>
        <end position="79"/>
    </location>
</feature>
<feature type="transmembrane region" description="Helical" evidence="1">
    <location>
        <begin position="214"/>
        <end position="238"/>
    </location>
</feature>
<dbReference type="Proteomes" id="UP000231092">
    <property type="component" value="Unassembled WGS sequence"/>
</dbReference>
<accession>A0A2M8Z6K3</accession>
<organism evidence="2 3">
    <name type="scientific">[Clostridium] celerecrescens 18A</name>
    <dbReference type="NCBI Taxonomy" id="1286362"/>
    <lineage>
        <taxon>Bacteria</taxon>
        <taxon>Bacillati</taxon>
        <taxon>Bacillota</taxon>
        <taxon>Clostridia</taxon>
        <taxon>Lachnospirales</taxon>
        <taxon>Lachnospiraceae</taxon>
        <taxon>Lacrimispora</taxon>
    </lineage>
</organism>
<protein>
    <submittedName>
        <fullName evidence="2">Uncharacterized protein</fullName>
    </submittedName>
</protein>
<dbReference type="AlphaFoldDB" id="A0A2M8Z6K3"/>
<reference evidence="2 3" key="1">
    <citation type="submission" date="2017-11" db="EMBL/GenBank/DDBJ databases">
        <title>Understudied soil microbes with underappreciated capabilities: Untangling the Clostridium saccharolyticum group.</title>
        <authorList>
            <person name="Leschine S."/>
        </authorList>
    </citation>
    <scope>NUCLEOTIDE SEQUENCE [LARGE SCALE GENOMIC DNA]</scope>
    <source>
        <strain evidence="2 3">18A</strain>
    </source>
</reference>
<keyword evidence="1" id="KW-1133">Transmembrane helix</keyword>
<gene>
    <name evidence="2" type="ORF">H171_2596</name>
</gene>
<dbReference type="EMBL" id="PGET01000001">
    <property type="protein sequence ID" value="PJJ29067.1"/>
    <property type="molecule type" value="Genomic_DNA"/>
</dbReference>
<comment type="caution">
    <text evidence="2">The sequence shown here is derived from an EMBL/GenBank/DDBJ whole genome shotgun (WGS) entry which is preliminary data.</text>
</comment>
<proteinExistence type="predicted"/>
<feature type="transmembrane region" description="Helical" evidence="1">
    <location>
        <begin position="86"/>
        <end position="106"/>
    </location>
</feature>
<feature type="transmembrane region" description="Helical" evidence="1">
    <location>
        <begin position="244"/>
        <end position="268"/>
    </location>
</feature>
<evidence type="ECO:0000313" key="2">
    <source>
        <dbReference type="EMBL" id="PJJ29067.1"/>
    </source>
</evidence>
<keyword evidence="1" id="KW-0812">Transmembrane</keyword>
<feature type="transmembrane region" description="Helical" evidence="1">
    <location>
        <begin position="189"/>
        <end position="207"/>
    </location>
</feature>
<dbReference type="OrthoDB" id="1766220at2"/>
<feature type="transmembrane region" description="Helical" evidence="1">
    <location>
        <begin position="112"/>
        <end position="133"/>
    </location>
</feature>
<evidence type="ECO:0000313" key="3">
    <source>
        <dbReference type="Proteomes" id="UP000231092"/>
    </source>
</evidence>